<reference evidence="2" key="2">
    <citation type="journal article" date="2015" name="Fish Shellfish Immunol.">
        <title>Early steps in the European eel (Anguilla anguilla)-Vibrio vulnificus interaction in the gills: Role of the RtxA13 toxin.</title>
        <authorList>
            <person name="Callol A."/>
            <person name="Pajuelo D."/>
            <person name="Ebbesson L."/>
            <person name="Teles M."/>
            <person name="MacKenzie S."/>
            <person name="Amaro C."/>
        </authorList>
    </citation>
    <scope>NUCLEOTIDE SEQUENCE</scope>
</reference>
<proteinExistence type="predicted"/>
<evidence type="ECO:0000256" key="1">
    <source>
        <dbReference type="SAM" id="MobiDB-lite"/>
    </source>
</evidence>
<organism evidence="2">
    <name type="scientific">Anguilla anguilla</name>
    <name type="common">European freshwater eel</name>
    <name type="synonym">Muraena anguilla</name>
    <dbReference type="NCBI Taxonomy" id="7936"/>
    <lineage>
        <taxon>Eukaryota</taxon>
        <taxon>Metazoa</taxon>
        <taxon>Chordata</taxon>
        <taxon>Craniata</taxon>
        <taxon>Vertebrata</taxon>
        <taxon>Euteleostomi</taxon>
        <taxon>Actinopterygii</taxon>
        <taxon>Neopterygii</taxon>
        <taxon>Teleostei</taxon>
        <taxon>Anguilliformes</taxon>
        <taxon>Anguillidae</taxon>
        <taxon>Anguilla</taxon>
    </lineage>
</organism>
<name>A0A0E9RAR2_ANGAN</name>
<evidence type="ECO:0000313" key="2">
    <source>
        <dbReference type="EMBL" id="JAH25862.1"/>
    </source>
</evidence>
<accession>A0A0E9RAR2</accession>
<sequence>MTTPRYLKQQTLSTSAPSMLHSHHLGSARQEFQDPVAKAGVKTQDPELVNKLSRHNCVECCSSQTLSTSRHDVKTTCL</sequence>
<feature type="region of interest" description="Disordered" evidence="1">
    <location>
        <begin position="1"/>
        <end position="29"/>
    </location>
</feature>
<dbReference type="AlphaFoldDB" id="A0A0E9RAR2"/>
<feature type="compositionally biased region" description="Polar residues" evidence="1">
    <location>
        <begin position="1"/>
        <end position="17"/>
    </location>
</feature>
<dbReference type="EMBL" id="GBXM01082715">
    <property type="protein sequence ID" value="JAH25862.1"/>
    <property type="molecule type" value="Transcribed_RNA"/>
</dbReference>
<protein>
    <submittedName>
        <fullName evidence="2">Uncharacterized protein</fullName>
    </submittedName>
</protein>
<reference evidence="2" key="1">
    <citation type="submission" date="2014-11" db="EMBL/GenBank/DDBJ databases">
        <authorList>
            <person name="Amaro Gonzalez C."/>
        </authorList>
    </citation>
    <scope>NUCLEOTIDE SEQUENCE</scope>
</reference>